<dbReference type="EMBL" id="MU277202">
    <property type="protein sequence ID" value="KAI0063566.1"/>
    <property type="molecule type" value="Genomic_DNA"/>
</dbReference>
<reference evidence="1" key="1">
    <citation type="submission" date="2021-03" db="EMBL/GenBank/DDBJ databases">
        <authorList>
            <consortium name="DOE Joint Genome Institute"/>
            <person name="Ahrendt S."/>
            <person name="Looney B.P."/>
            <person name="Miyauchi S."/>
            <person name="Morin E."/>
            <person name="Drula E."/>
            <person name="Courty P.E."/>
            <person name="Chicoki N."/>
            <person name="Fauchery L."/>
            <person name="Kohler A."/>
            <person name="Kuo A."/>
            <person name="Labutti K."/>
            <person name="Pangilinan J."/>
            <person name="Lipzen A."/>
            <person name="Riley R."/>
            <person name="Andreopoulos W."/>
            <person name="He G."/>
            <person name="Johnson J."/>
            <person name="Barry K.W."/>
            <person name="Grigoriev I.V."/>
            <person name="Nagy L."/>
            <person name="Hibbett D."/>
            <person name="Henrissat B."/>
            <person name="Matheny P.B."/>
            <person name="Labbe J."/>
            <person name="Martin F."/>
        </authorList>
    </citation>
    <scope>NUCLEOTIDE SEQUENCE</scope>
    <source>
        <strain evidence="1">HHB10654</strain>
    </source>
</reference>
<gene>
    <name evidence="1" type="ORF">BV25DRAFT_1837543</name>
</gene>
<proteinExistence type="predicted"/>
<accession>A0ACB8T5Z8</accession>
<reference evidence="1" key="2">
    <citation type="journal article" date="2022" name="New Phytol.">
        <title>Evolutionary transition to the ectomycorrhizal habit in the genomes of a hyperdiverse lineage of mushroom-forming fungi.</title>
        <authorList>
            <person name="Looney B."/>
            <person name="Miyauchi S."/>
            <person name="Morin E."/>
            <person name="Drula E."/>
            <person name="Courty P.E."/>
            <person name="Kohler A."/>
            <person name="Kuo A."/>
            <person name="LaButti K."/>
            <person name="Pangilinan J."/>
            <person name="Lipzen A."/>
            <person name="Riley R."/>
            <person name="Andreopoulos W."/>
            <person name="He G."/>
            <person name="Johnson J."/>
            <person name="Nolan M."/>
            <person name="Tritt A."/>
            <person name="Barry K.W."/>
            <person name="Grigoriev I.V."/>
            <person name="Nagy L.G."/>
            <person name="Hibbett D."/>
            <person name="Henrissat B."/>
            <person name="Matheny P.B."/>
            <person name="Labbe J."/>
            <person name="Martin F.M."/>
        </authorList>
    </citation>
    <scope>NUCLEOTIDE SEQUENCE</scope>
    <source>
        <strain evidence="1">HHB10654</strain>
    </source>
</reference>
<sequence>MSSKLFQPIQFGHAALKHRVVMAPLTRNRGDKTHTHTDLALEHYSTRASVPGTLIITEATFISHKASGYTFHAPGIWREDQIASWKKIVDAVHARGSFIYLQIWALGRSASPEQLALEDPSFPYVGAGDVPIEGFSKTPRALTKDEIKEYVQLYATAAANGVHKAGFDGVEIHGANGYLVDQFLKEHSNNRTDEYGGTPEKRTKFALEVVEAVTAAIGAERVGLRLSPWPSAYEPLETYDPRPTYSHLVTQIRERFPSFGYLHVVEPRIRGSFDRENNNTESNDFLRDIWGSRTWVSAGGYVRENAIKQADERGEIIAFGRLYTSNPDLPIRLEKNLPLTPYDRSTFYTLETPVGYNDYLPAQLEKEAPDAVNIVPKGSAIKVTA</sequence>
<protein>
    <submittedName>
        <fullName evidence="1">NADH:flavin oxidoreductase/NADH oxidase</fullName>
    </submittedName>
</protein>
<evidence type="ECO:0000313" key="1">
    <source>
        <dbReference type="EMBL" id="KAI0063566.1"/>
    </source>
</evidence>
<name>A0ACB8T5Z8_9AGAM</name>
<organism evidence="1 2">
    <name type="scientific">Artomyces pyxidatus</name>
    <dbReference type="NCBI Taxonomy" id="48021"/>
    <lineage>
        <taxon>Eukaryota</taxon>
        <taxon>Fungi</taxon>
        <taxon>Dikarya</taxon>
        <taxon>Basidiomycota</taxon>
        <taxon>Agaricomycotina</taxon>
        <taxon>Agaricomycetes</taxon>
        <taxon>Russulales</taxon>
        <taxon>Auriscalpiaceae</taxon>
        <taxon>Artomyces</taxon>
    </lineage>
</organism>
<dbReference type="Proteomes" id="UP000814140">
    <property type="component" value="Unassembled WGS sequence"/>
</dbReference>
<keyword evidence="2" id="KW-1185">Reference proteome</keyword>
<comment type="caution">
    <text evidence="1">The sequence shown here is derived from an EMBL/GenBank/DDBJ whole genome shotgun (WGS) entry which is preliminary data.</text>
</comment>
<evidence type="ECO:0000313" key="2">
    <source>
        <dbReference type="Proteomes" id="UP000814140"/>
    </source>
</evidence>